<gene>
    <name evidence="1" type="ORF">ERS008207_02571</name>
</gene>
<evidence type="ECO:0000313" key="2">
    <source>
        <dbReference type="Proteomes" id="UP000042394"/>
    </source>
</evidence>
<dbReference type="EMBL" id="CQPD01000024">
    <property type="protein sequence ID" value="CNU38528.1"/>
    <property type="molecule type" value="Genomic_DNA"/>
</dbReference>
<reference evidence="1 2" key="1">
    <citation type="submission" date="2015-03" db="EMBL/GenBank/DDBJ databases">
        <authorList>
            <consortium name="Pathogen Informatics"/>
        </authorList>
    </citation>
    <scope>NUCLEOTIDE SEQUENCE [LARGE SCALE GENOMIC DNA]</scope>
    <source>
        <strain evidence="1 2">D4891</strain>
    </source>
</reference>
<sequence>MLAQKLNTHRRAGRRAAGVMQLRADAMKHFYRQQLIHHAHKFGDAEIVIIHFGQQLAH</sequence>
<dbReference type="AlphaFoldDB" id="A0A655CZQ9"/>
<protein>
    <submittedName>
        <fullName evidence="1">Uncharacterized protein</fullName>
    </submittedName>
</protein>
<name>A0A655CZQ9_SALET</name>
<organism evidence="1 2">
    <name type="scientific">Salmonella enterica subsp. enterica serovar Bovismorbificans</name>
    <dbReference type="NCBI Taxonomy" id="58097"/>
    <lineage>
        <taxon>Bacteria</taxon>
        <taxon>Pseudomonadati</taxon>
        <taxon>Pseudomonadota</taxon>
        <taxon>Gammaproteobacteria</taxon>
        <taxon>Enterobacterales</taxon>
        <taxon>Enterobacteriaceae</taxon>
        <taxon>Salmonella</taxon>
    </lineage>
</organism>
<proteinExistence type="predicted"/>
<evidence type="ECO:0000313" key="1">
    <source>
        <dbReference type="EMBL" id="CNU38528.1"/>
    </source>
</evidence>
<dbReference type="Proteomes" id="UP000042394">
    <property type="component" value="Unassembled WGS sequence"/>
</dbReference>
<accession>A0A655CZQ9</accession>